<accession>A0AAW6DKZ0</accession>
<dbReference type="Proteomes" id="UP001212160">
    <property type="component" value="Unassembled WGS sequence"/>
</dbReference>
<reference evidence="1" key="1">
    <citation type="submission" date="2023-01" db="EMBL/GenBank/DDBJ databases">
        <title>Human gut microbiome strain richness.</title>
        <authorList>
            <person name="Chen-Liaw A."/>
        </authorList>
    </citation>
    <scope>NUCLEOTIDE SEQUENCE</scope>
    <source>
        <strain evidence="1">RTP21484st1_H11_RTP21484_190118</strain>
    </source>
</reference>
<evidence type="ECO:0000313" key="1">
    <source>
        <dbReference type="EMBL" id="MDB8689038.1"/>
    </source>
</evidence>
<evidence type="ECO:0000313" key="2">
    <source>
        <dbReference type="Proteomes" id="UP001212160"/>
    </source>
</evidence>
<comment type="caution">
    <text evidence="1">The sequence shown here is derived from an EMBL/GenBank/DDBJ whole genome shotgun (WGS) entry which is preliminary data.</text>
</comment>
<gene>
    <name evidence="1" type="ORF">PNW85_20850</name>
</gene>
<dbReference type="AlphaFoldDB" id="A0AAW6DKZ0"/>
<protein>
    <submittedName>
        <fullName evidence="1">Uncharacterized protein</fullName>
    </submittedName>
</protein>
<proteinExistence type="predicted"/>
<sequence>MEIVIASVICSIITSIVTSLVVTRESMSIIQKAVDHLLDVNMDFVTDVTDMIIDRFGTKRK</sequence>
<name>A0AAW6DKZ0_MEDGN</name>
<dbReference type="EMBL" id="JAQMLA010000200">
    <property type="protein sequence ID" value="MDB8689038.1"/>
    <property type="molecule type" value="Genomic_DNA"/>
</dbReference>
<dbReference type="RefSeq" id="WP_272108549.1">
    <property type="nucleotide sequence ID" value="NZ_JAQMLA010000200.1"/>
</dbReference>
<organism evidence="1 2">
    <name type="scientific">Mediterraneibacter gnavus</name>
    <name type="common">Ruminococcus gnavus</name>
    <dbReference type="NCBI Taxonomy" id="33038"/>
    <lineage>
        <taxon>Bacteria</taxon>
        <taxon>Bacillati</taxon>
        <taxon>Bacillota</taxon>
        <taxon>Clostridia</taxon>
        <taxon>Lachnospirales</taxon>
        <taxon>Lachnospiraceae</taxon>
        <taxon>Mediterraneibacter</taxon>
    </lineage>
</organism>